<dbReference type="EMBL" id="MJEQ01027481">
    <property type="protein sequence ID" value="OIT08903.1"/>
    <property type="molecule type" value="Genomic_DNA"/>
</dbReference>
<protein>
    <recommendedName>
        <fullName evidence="3">F-boxkelch-repeat protein</fullName>
    </recommendedName>
</protein>
<dbReference type="AlphaFoldDB" id="A0A1J6JGW5"/>
<dbReference type="Gramene" id="OIT08903">
    <property type="protein sequence ID" value="OIT08903"/>
    <property type="gene ID" value="A4A49_44470"/>
</dbReference>
<comment type="caution">
    <text evidence="1">The sequence shown here is derived from an EMBL/GenBank/DDBJ whole genome shotgun (WGS) entry which is preliminary data.</text>
</comment>
<proteinExistence type="predicted"/>
<name>A0A1J6JGW5_NICAT</name>
<dbReference type="Gene3D" id="2.120.10.80">
    <property type="entry name" value="Kelch-type beta propeller"/>
    <property type="match status" value="1"/>
</dbReference>
<accession>A0A1J6JGW5</accession>
<organism evidence="1 2">
    <name type="scientific">Nicotiana attenuata</name>
    <name type="common">Coyote tobacco</name>
    <dbReference type="NCBI Taxonomy" id="49451"/>
    <lineage>
        <taxon>Eukaryota</taxon>
        <taxon>Viridiplantae</taxon>
        <taxon>Streptophyta</taxon>
        <taxon>Embryophyta</taxon>
        <taxon>Tracheophyta</taxon>
        <taxon>Spermatophyta</taxon>
        <taxon>Magnoliopsida</taxon>
        <taxon>eudicotyledons</taxon>
        <taxon>Gunneridae</taxon>
        <taxon>Pentapetalae</taxon>
        <taxon>asterids</taxon>
        <taxon>lamiids</taxon>
        <taxon>Solanales</taxon>
        <taxon>Solanaceae</taxon>
        <taxon>Nicotianoideae</taxon>
        <taxon>Nicotianeae</taxon>
        <taxon>Nicotiana</taxon>
    </lineage>
</organism>
<reference evidence="1" key="1">
    <citation type="submission" date="2016-11" db="EMBL/GenBank/DDBJ databases">
        <title>The genome of Nicotiana attenuata.</title>
        <authorList>
            <person name="Xu S."/>
            <person name="Brockmoeller T."/>
            <person name="Gaquerel E."/>
            <person name="Navarro A."/>
            <person name="Kuhl H."/>
            <person name="Gase K."/>
            <person name="Ling Z."/>
            <person name="Zhou W."/>
            <person name="Kreitzer C."/>
            <person name="Stanke M."/>
            <person name="Tang H."/>
            <person name="Lyons E."/>
            <person name="Pandey P."/>
            <person name="Pandey S.P."/>
            <person name="Timmermann B."/>
            <person name="Baldwin I.T."/>
        </authorList>
    </citation>
    <scope>NUCLEOTIDE SEQUENCE [LARGE SCALE GENOMIC DNA]</scope>
    <source>
        <strain evidence="1">UT</strain>
    </source>
</reference>
<keyword evidence="2" id="KW-1185">Reference proteome</keyword>
<dbReference type="SUPFAM" id="SSF117281">
    <property type="entry name" value="Kelch motif"/>
    <property type="match status" value="1"/>
</dbReference>
<dbReference type="SMR" id="A0A1J6JGW5"/>
<evidence type="ECO:0000313" key="2">
    <source>
        <dbReference type="Proteomes" id="UP000187609"/>
    </source>
</evidence>
<dbReference type="Proteomes" id="UP000187609">
    <property type="component" value="Unassembled WGS sequence"/>
</dbReference>
<sequence length="176" mass="20021">MYFLLLLKESKAGGGWALVDGHIYWAGGITKSLLERVGYSMKLYRHNIRSAQPEFWECVSHSKELQQYEPCALALGRTIYFLGGTKFPDMGDNYEGRHCGEAYNIDTKSWKLLALNVQDFAPIFSRKTTAVMKEENDVTVVCCSFRAGNLLFYKLNLDGFKVEVHPNFNFSNSLPN</sequence>
<evidence type="ECO:0000313" key="1">
    <source>
        <dbReference type="EMBL" id="OIT08903.1"/>
    </source>
</evidence>
<dbReference type="InterPro" id="IPR015915">
    <property type="entry name" value="Kelch-typ_b-propeller"/>
</dbReference>
<gene>
    <name evidence="1" type="ORF">A4A49_44470</name>
</gene>
<evidence type="ECO:0008006" key="3">
    <source>
        <dbReference type="Google" id="ProtNLM"/>
    </source>
</evidence>